<name>A0AAJ3KVB6_9PSED</name>
<evidence type="ECO:0000256" key="1">
    <source>
        <dbReference type="SAM" id="MobiDB-lite"/>
    </source>
</evidence>
<gene>
    <name evidence="2" type="ORF">HNO85_10520</name>
</gene>
<reference evidence="2 3" key="1">
    <citation type="journal article" date="2020" name="Front. Plant Sci.">
        <title>Isolation of Rhizosphere Bacteria That Improve Quality and Water Stress Tolerance in Greenhouse Ornamentals.</title>
        <authorList>
            <person name="Nordstedt N.P."/>
            <person name="Jones M.L."/>
        </authorList>
    </citation>
    <scope>NUCLEOTIDE SEQUENCE [LARGE SCALE GENOMIC DNA]</scope>
    <source>
        <strain evidence="2 3">C2F7</strain>
    </source>
</reference>
<dbReference type="Proteomes" id="UP000562723">
    <property type="component" value="Unassembled WGS sequence"/>
</dbReference>
<dbReference type="EMBL" id="JABFMS010000013">
    <property type="protein sequence ID" value="NUT81377.1"/>
    <property type="molecule type" value="Genomic_DNA"/>
</dbReference>
<dbReference type="AlphaFoldDB" id="A0AAJ3KVB6"/>
<dbReference type="RefSeq" id="WP_175360155.1">
    <property type="nucleotide sequence ID" value="NZ_JABFMS010000013.1"/>
</dbReference>
<comment type="caution">
    <text evidence="2">The sequence shown here is derived from an EMBL/GenBank/DDBJ whole genome shotgun (WGS) entry which is preliminary data.</text>
</comment>
<protein>
    <submittedName>
        <fullName evidence="2">Uncharacterized protein</fullName>
    </submittedName>
</protein>
<evidence type="ECO:0000313" key="2">
    <source>
        <dbReference type="EMBL" id="NUT81377.1"/>
    </source>
</evidence>
<accession>A0AAJ3KVB6</accession>
<feature type="region of interest" description="Disordered" evidence="1">
    <location>
        <begin position="1"/>
        <end position="21"/>
    </location>
</feature>
<proteinExistence type="predicted"/>
<organism evidence="2 3">
    <name type="scientific">Pseudomonas brassicacearum</name>
    <dbReference type="NCBI Taxonomy" id="930166"/>
    <lineage>
        <taxon>Bacteria</taxon>
        <taxon>Pseudomonadati</taxon>
        <taxon>Pseudomonadota</taxon>
        <taxon>Gammaproteobacteria</taxon>
        <taxon>Pseudomonadales</taxon>
        <taxon>Pseudomonadaceae</taxon>
        <taxon>Pseudomonas</taxon>
    </lineage>
</organism>
<sequence>MTKLATPGPRRKKLPPNLPAPQVPAALLAQVSALPQGQPTNTLNPLQLTYDAVSPMAPSAVIKDTPMDLYLQPGPARGIWREQATGALSSKQVSVRWRGLIELAATSDAGLDGLPAQESRLTSIDLVGDWQNLKPGSALGYSKTLTASTGKPFAQKFECSVGESFPAAQHVASLLGLGLGLARNVTCSADNGLKSSSTYLYLEAYDLFVKTAERSMLLVQVRKLKAAQ</sequence>
<evidence type="ECO:0000313" key="3">
    <source>
        <dbReference type="Proteomes" id="UP000562723"/>
    </source>
</evidence>